<gene>
    <name evidence="1" type="ORF">GCM10007898_07640</name>
</gene>
<accession>A0ABQ5X6M2</accession>
<sequence length="145" mass="15907">MRYAVKLIESDGAFVATCRDLPAFNSVGETVDEALRESVDAMALALQGYMDEREPIPAATEKKRGEYWVSLPALDVAKVGLYEAMLAKGLRKADIVRLLGVHGPQVDRLLDLAHKSKLEQVEDALGKIGYRLSVAVEPVDKRRAA</sequence>
<keyword evidence="2" id="KW-1185">Reference proteome</keyword>
<name>A0ABQ5X6M2_9GAMM</name>
<protein>
    <recommendedName>
        <fullName evidence="3">Antitoxin HicB</fullName>
    </recommendedName>
</protein>
<dbReference type="SUPFAM" id="SSF143100">
    <property type="entry name" value="TTHA1013/TTHA0281-like"/>
    <property type="match status" value="1"/>
</dbReference>
<evidence type="ECO:0008006" key="3">
    <source>
        <dbReference type="Google" id="ProtNLM"/>
    </source>
</evidence>
<evidence type="ECO:0000313" key="1">
    <source>
        <dbReference type="EMBL" id="GLQ87198.1"/>
    </source>
</evidence>
<dbReference type="Proteomes" id="UP001156627">
    <property type="component" value="Unassembled WGS sequence"/>
</dbReference>
<comment type="caution">
    <text evidence="1">The sequence shown here is derived from an EMBL/GenBank/DDBJ whole genome shotgun (WGS) entry which is preliminary data.</text>
</comment>
<dbReference type="InterPro" id="IPR035069">
    <property type="entry name" value="TTHA1013/TTHA0281-like"/>
</dbReference>
<proteinExistence type="predicted"/>
<dbReference type="RefSeq" id="WP_284330626.1">
    <property type="nucleotide sequence ID" value="NZ_BSOA01000003.1"/>
</dbReference>
<organism evidence="1 2">
    <name type="scientific">Dyella flagellata</name>
    <dbReference type="NCBI Taxonomy" id="1867833"/>
    <lineage>
        <taxon>Bacteria</taxon>
        <taxon>Pseudomonadati</taxon>
        <taxon>Pseudomonadota</taxon>
        <taxon>Gammaproteobacteria</taxon>
        <taxon>Lysobacterales</taxon>
        <taxon>Rhodanobacteraceae</taxon>
        <taxon>Dyella</taxon>
    </lineage>
</organism>
<dbReference type="Gene3D" id="3.30.160.250">
    <property type="match status" value="1"/>
</dbReference>
<reference evidence="2" key="1">
    <citation type="journal article" date="2019" name="Int. J. Syst. Evol. Microbiol.">
        <title>The Global Catalogue of Microorganisms (GCM) 10K type strain sequencing project: providing services to taxonomists for standard genome sequencing and annotation.</title>
        <authorList>
            <consortium name="The Broad Institute Genomics Platform"/>
            <consortium name="The Broad Institute Genome Sequencing Center for Infectious Disease"/>
            <person name="Wu L."/>
            <person name="Ma J."/>
        </authorList>
    </citation>
    <scope>NUCLEOTIDE SEQUENCE [LARGE SCALE GENOMIC DNA]</scope>
    <source>
        <strain evidence="2">NBRC 111981</strain>
    </source>
</reference>
<evidence type="ECO:0000313" key="2">
    <source>
        <dbReference type="Proteomes" id="UP001156627"/>
    </source>
</evidence>
<dbReference type="EMBL" id="BSOA01000003">
    <property type="protein sequence ID" value="GLQ87198.1"/>
    <property type="molecule type" value="Genomic_DNA"/>
</dbReference>